<dbReference type="PANTHER" id="PTHR46383">
    <property type="entry name" value="ASPARTATE AMINOTRANSFERASE"/>
    <property type="match status" value="1"/>
</dbReference>
<dbReference type="PANTHER" id="PTHR46383:SF2">
    <property type="entry name" value="AMINOTRANSFERASE"/>
    <property type="match status" value="1"/>
</dbReference>
<keyword evidence="6" id="KW-0663">Pyridoxal phosphate</keyword>
<evidence type="ECO:0000256" key="3">
    <source>
        <dbReference type="ARBA" id="ARBA00021531"/>
    </source>
</evidence>
<evidence type="ECO:0000256" key="2">
    <source>
        <dbReference type="ARBA" id="ARBA00007441"/>
    </source>
</evidence>
<keyword evidence="4 8" id="KW-0032">Aminotransferase</keyword>
<evidence type="ECO:0000256" key="6">
    <source>
        <dbReference type="ARBA" id="ARBA00022898"/>
    </source>
</evidence>
<keyword evidence="9" id="KW-1185">Reference proteome</keyword>
<dbReference type="Pfam" id="PF00155">
    <property type="entry name" value="Aminotran_1_2"/>
    <property type="match status" value="1"/>
</dbReference>
<dbReference type="InterPro" id="IPR015421">
    <property type="entry name" value="PyrdxlP-dep_Trfase_major"/>
</dbReference>
<evidence type="ECO:0000256" key="4">
    <source>
        <dbReference type="ARBA" id="ARBA00022576"/>
    </source>
</evidence>
<accession>A0ABT7DWZ5</accession>
<evidence type="ECO:0000313" key="8">
    <source>
        <dbReference type="EMBL" id="MDK2124588.1"/>
    </source>
</evidence>
<feature type="domain" description="Aminotransferase class I/classII large" evidence="7">
    <location>
        <begin position="33"/>
        <end position="377"/>
    </location>
</feature>
<name>A0ABT7DWZ5_9NEIS</name>
<sequence>MPHPLAARIDAIEPFHVMRILERAHQLSAAGHDVIHLEVGEPDFATPQPIVDAGIRALQDGRTYYTPAAGIPALREAIAGHYWQRFGVKVDPARIIVTPGASGALLLALAALIGRDDEVLLTDPGYPCNRHFVALLEGRAVNIPVGPQTAYQLDETLLTRHWTPRSQAALVASPSNPTGTLLPNPAIARLNTAIRLRGGRLIVDEIYQGLVYDAPNETALAVSDELFVVNSFSKYFQMTGWRLGWLVVPTDYIPAIEKLAQNLFLSPPTVAQYAALAAFSADTHAIIEARRQILASRRDLLVAGLRRLGFSIPLMPEGAFYVWANCAALGDGEALAERLLEHAHVAITPGLDFCLHQPGDYVRFAYTTDADRIEEALLRVAKLIDARP</sequence>
<proteinExistence type="inferred from homology"/>
<evidence type="ECO:0000259" key="7">
    <source>
        <dbReference type="Pfam" id="PF00155"/>
    </source>
</evidence>
<gene>
    <name evidence="8" type="ORF">PZA18_11050</name>
</gene>
<dbReference type="Gene3D" id="3.40.640.10">
    <property type="entry name" value="Type I PLP-dependent aspartate aminotransferase-like (Major domain)"/>
    <property type="match status" value="1"/>
</dbReference>
<dbReference type="InterPro" id="IPR015424">
    <property type="entry name" value="PyrdxlP-dep_Trfase"/>
</dbReference>
<dbReference type="InterPro" id="IPR004839">
    <property type="entry name" value="Aminotransferase_I/II_large"/>
</dbReference>
<comment type="cofactor">
    <cofactor evidence="1">
        <name>pyridoxal 5'-phosphate</name>
        <dbReference type="ChEBI" id="CHEBI:597326"/>
    </cofactor>
</comment>
<keyword evidence="5" id="KW-0808">Transferase</keyword>
<comment type="caution">
    <text evidence="8">The sequence shown here is derived from an EMBL/GenBank/DDBJ whole genome shotgun (WGS) entry which is preliminary data.</text>
</comment>
<evidence type="ECO:0000256" key="5">
    <source>
        <dbReference type="ARBA" id="ARBA00022679"/>
    </source>
</evidence>
<dbReference type="SUPFAM" id="SSF53383">
    <property type="entry name" value="PLP-dependent transferases"/>
    <property type="match status" value="1"/>
</dbReference>
<dbReference type="NCBIfam" id="NF005601">
    <property type="entry name" value="PRK07337.1"/>
    <property type="match status" value="1"/>
</dbReference>
<dbReference type="CDD" id="cd00609">
    <property type="entry name" value="AAT_like"/>
    <property type="match status" value="1"/>
</dbReference>
<reference evidence="8" key="1">
    <citation type="submission" date="2023-03" db="EMBL/GenBank/DDBJ databases">
        <title>Chitinimonas shenzhenensis gen. nov., sp. nov., a novel member of family Burkholderiaceae isolated from activated sludge collected in Shen Zhen, China.</title>
        <authorList>
            <person name="Wang X."/>
        </authorList>
    </citation>
    <scope>NUCLEOTIDE SEQUENCE</scope>
    <source>
        <strain evidence="8">DQS-5</strain>
    </source>
</reference>
<dbReference type="InterPro" id="IPR050596">
    <property type="entry name" value="AspAT/PAT-like"/>
</dbReference>
<dbReference type="NCBIfam" id="NF006514">
    <property type="entry name" value="PRK08960.1"/>
    <property type="match status" value="1"/>
</dbReference>
<comment type="similarity">
    <text evidence="2">Belongs to the class-I pyridoxal-phosphate-dependent aminotransferase family.</text>
</comment>
<organism evidence="8 9">
    <name type="scientific">Parachitinimonas caeni</name>
    <dbReference type="NCBI Taxonomy" id="3031301"/>
    <lineage>
        <taxon>Bacteria</taxon>
        <taxon>Pseudomonadati</taxon>
        <taxon>Pseudomonadota</taxon>
        <taxon>Betaproteobacteria</taxon>
        <taxon>Neisseriales</taxon>
        <taxon>Chitinibacteraceae</taxon>
        <taxon>Parachitinimonas</taxon>
    </lineage>
</organism>
<dbReference type="EMBL" id="JARRAF010000011">
    <property type="protein sequence ID" value="MDK2124588.1"/>
    <property type="molecule type" value="Genomic_DNA"/>
</dbReference>
<dbReference type="Proteomes" id="UP001172778">
    <property type="component" value="Unassembled WGS sequence"/>
</dbReference>
<protein>
    <recommendedName>
        <fullName evidence="3">Putative 8-amino-7-oxononanoate synthase</fullName>
    </recommendedName>
</protein>
<evidence type="ECO:0000313" key="9">
    <source>
        <dbReference type="Proteomes" id="UP001172778"/>
    </source>
</evidence>
<dbReference type="RefSeq" id="WP_284100901.1">
    <property type="nucleotide sequence ID" value="NZ_JARRAF010000011.1"/>
</dbReference>
<dbReference type="GO" id="GO:0008483">
    <property type="term" value="F:transaminase activity"/>
    <property type="evidence" value="ECO:0007669"/>
    <property type="project" value="UniProtKB-KW"/>
</dbReference>
<evidence type="ECO:0000256" key="1">
    <source>
        <dbReference type="ARBA" id="ARBA00001933"/>
    </source>
</evidence>